<comment type="caution">
    <text evidence="3">The sequence shown here is derived from an EMBL/GenBank/DDBJ whole genome shotgun (WGS) entry which is preliminary data.</text>
</comment>
<dbReference type="InterPro" id="IPR020084">
    <property type="entry name" value="NUDIX_hydrolase_CS"/>
</dbReference>
<dbReference type="InterPro" id="IPR000086">
    <property type="entry name" value="NUDIX_hydrolase_dom"/>
</dbReference>
<dbReference type="CDD" id="cd04662">
    <property type="entry name" value="NUDIX_Hydrolase"/>
    <property type="match status" value="1"/>
</dbReference>
<keyword evidence="4" id="KW-1185">Reference proteome</keyword>
<reference evidence="4" key="1">
    <citation type="journal article" date="2019" name="Int. J. Syst. Evol. Microbiol.">
        <title>The Global Catalogue of Microorganisms (GCM) 10K type strain sequencing project: providing services to taxonomists for standard genome sequencing and annotation.</title>
        <authorList>
            <consortium name="The Broad Institute Genomics Platform"/>
            <consortium name="The Broad Institute Genome Sequencing Center for Infectious Disease"/>
            <person name="Wu L."/>
            <person name="Ma J."/>
        </authorList>
    </citation>
    <scope>NUCLEOTIDE SEQUENCE [LARGE SCALE GENOMIC DNA]</scope>
    <source>
        <strain evidence="4">CGMCC 4.6997</strain>
    </source>
</reference>
<dbReference type="SUPFAM" id="SSF55811">
    <property type="entry name" value="Nudix"/>
    <property type="match status" value="1"/>
</dbReference>
<sequence>MAAHSAGILLYRITASGPEVWLGHMGGPFWSRKQERAWSIPKGEAEPGEGDLEVARREFEEELGVPAPDLGYDELGTYRYSSGKTVTVFVAEAPAFELPELRSGTFDLEWPPRSGRTQAFPELDEARWAPLDAARGLLVAGQLPVLDALEARLAARR</sequence>
<dbReference type="EMBL" id="JBHSMG010000001">
    <property type="protein sequence ID" value="MFC5501905.1"/>
    <property type="molecule type" value="Genomic_DNA"/>
</dbReference>
<name>A0ABW0NMX6_9MICO</name>
<dbReference type="InterPro" id="IPR015797">
    <property type="entry name" value="NUDIX_hydrolase-like_dom_sf"/>
</dbReference>
<dbReference type="PROSITE" id="PS00893">
    <property type="entry name" value="NUDIX_BOX"/>
    <property type="match status" value="1"/>
</dbReference>
<evidence type="ECO:0000313" key="4">
    <source>
        <dbReference type="Proteomes" id="UP001596039"/>
    </source>
</evidence>
<evidence type="ECO:0000259" key="2">
    <source>
        <dbReference type="PROSITE" id="PS51462"/>
    </source>
</evidence>
<dbReference type="InterPro" id="IPR051325">
    <property type="entry name" value="Nudix_hydrolase_domain"/>
</dbReference>
<dbReference type="PANTHER" id="PTHR21340:SF7">
    <property type="entry name" value="NUDIX HYDROLASE DOMAIN-CONTAINING PROTEIN"/>
    <property type="match status" value="1"/>
</dbReference>
<dbReference type="Proteomes" id="UP001596039">
    <property type="component" value="Unassembled WGS sequence"/>
</dbReference>
<keyword evidence="1" id="KW-0378">Hydrolase</keyword>
<dbReference type="Gene3D" id="3.90.79.10">
    <property type="entry name" value="Nucleoside Triphosphate Pyrophosphohydrolase"/>
    <property type="match status" value="1"/>
</dbReference>
<feature type="domain" description="Nudix hydrolase" evidence="2">
    <location>
        <begin position="1"/>
        <end position="151"/>
    </location>
</feature>
<evidence type="ECO:0000313" key="3">
    <source>
        <dbReference type="EMBL" id="MFC5501905.1"/>
    </source>
</evidence>
<gene>
    <name evidence="3" type="ORF">ACFPJ4_06580</name>
</gene>
<dbReference type="RefSeq" id="WP_386739566.1">
    <property type="nucleotide sequence ID" value="NZ_JBHSMG010000001.1"/>
</dbReference>
<dbReference type="Pfam" id="PF00293">
    <property type="entry name" value="NUDIX"/>
    <property type="match status" value="1"/>
</dbReference>
<organism evidence="3 4">
    <name type="scientific">Lysinimonas soli</name>
    <dbReference type="NCBI Taxonomy" id="1074233"/>
    <lineage>
        <taxon>Bacteria</taxon>
        <taxon>Bacillati</taxon>
        <taxon>Actinomycetota</taxon>
        <taxon>Actinomycetes</taxon>
        <taxon>Micrococcales</taxon>
        <taxon>Microbacteriaceae</taxon>
        <taxon>Lysinimonas</taxon>
    </lineage>
</organism>
<evidence type="ECO:0000256" key="1">
    <source>
        <dbReference type="ARBA" id="ARBA00022801"/>
    </source>
</evidence>
<protein>
    <submittedName>
        <fullName evidence="3">NUDIX domain-containing protein</fullName>
    </submittedName>
</protein>
<proteinExistence type="predicted"/>
<dbReference type="PROSITE" id="PS51462">
    <property type="entry name" value="NUDIX"/>
    <property type="match status" value="1"/>
</dbReference>
<dbReference type="PANTHER" id="PTHR21340">
    <property type="entry name" value="DIADENOSINE 5,5-P1,P4-TETRAPHOSPHATE PYROPHOSPHOHYDROLASE MUTT"/>
    <property type="match status" value="1"/>
</dbReference>
<accession>A0ABW0NMX6</accession>